<dbReference type="PANTHER" id="PTHR45270:SF4">
    <property type="entry name" value="CHAPERONE DNAJ-DOMAIN SUPERFAMILY PROTEIN"/>
    <property type="match status" value="1"/>
</dbReference>
<feature type="transmembrane region" description="Helical" evidence="2">
    <location>
        <begin position="79"/>
        <end position="103"/>
    </location>
</feature>
<keyword evidence="2" id="KW-1133">Transmembrane helix</keyword>
<feature type="non-terminal residue" evidence="3">
    <location>
        <position position="1"/>
    </location>
</feature>
<reference evidence="3" key="1">
    <citation type="journal article" date="2018" name="Data Brief">
        <title>Genome sequence data from 17 accessions of Ensete ventricosum, a staple food crop for millions in Ethiopia.</title>
        <authorList>
            <person name="Yemataw Z."/>
            <person name="Muzemil S."/>
            <person name="Ambachew D."/>
            <person name="Tripathi L."/>
            <person name="Tesfaye K."/>
            <person name="Chala A."/>
            <person name="Farbos A."/>
            <person name="O'Neill P."/>
            <person name="Moore K."/>
            <person name="Grant M."/>
            <person name="Studholme D.J."/>
        </authorList>
    </citation>
    <scope>NUCLEOTIDE SEQUENCE [LARGE SCALE GENOMIC DNA]</scope>
    <source>
        <tissue evidence="3">Leaf</tissue>
    </source>
</reference>
<dbReference type="PANTHER" id="PTHR45270">
    <property type="entry name" value="OS03G0832900 PROTEIN"/>
    <property type="match status" value="1"/>
</dbReference>
<evidence type="ECO:0000256" key="1">
    <source>
        <dbReference type="SAM" id="MobiDB-lite"/>
    </source>
</evidence>
<dbReference type="Proteomes" id="UP000290560">
    <property type="component" value="Unassembled WGS sequence"/>
</dbReference>
<accession>A0A444FR44</accession>
<feature type="transmembrane region" description="Helical" evidence="2">
    <location>
        <begin position="37"/>
        <end position="59"/>
    </location>
</feature>
<organism evidence="3">
    <name type="scientific">Ensete ventricosum</name>
    <name type="common">Abyssinian banana</name>
    <name type="synonym">Musa ensete</name>
    <dbReference type="NCBI Taxonomy" id="4639"/>
    <lineage>
        <taxon>Eukaryota</taxon>
        <taxon>Viridiplantae</taxon>
        <taxon>Streptophyta</taxon>
        <taxon>Embryophyta</taxon>
        <taxon>Tracheophyta</taxon>
        <taxon>Spermatophyta</taxon>
        <taxon>Magnoliopsida</taxon>
        <taxon>Liliopsida</taxon>
        <taxon>Zingiberales</taxon>
        <taxon>Musaceae</taxon>
        <taxon>Ensete</taxon>
    </lineage>
</organism>
<name>A0A444FR44_ENSVE</name>
<proteinExistence type="predicted"/>
<keyword evidence="2" id="KW-0812">Transmembrane</keyword>
<protein>
    <submittedName>
        <fullName evidence="3">Uncharacterized protein</fullName>
    </submittedName>
</protein>
<keyword evidence="2" id="KW-0472">Membrane</keyword>
<gene>
    <name evidence="3" type="ORF">BHM03_00003623</name>
</gene>
<sequence length="232" mass="25726">VIATAMVVFIGIGLTILVVAILAMGILWFYGSFWTTGLVSLFSGNYYAISCAGVSFMFGHERVALLISTVYSMYCARSYVGWLGLLFGLNVSFISSDILIHFLKNNINDYKSNDSSEQTRQTRSRAGHFFGESSHSSLGDDAFQSSSETPVDRCPGVPSTSGTEAELSSEDEVARLLNCADHYSALGLSRYENVDASYLKKEYRKKVIVGLLLAFNFWVLCLVLWSYFHNMT</sequence>
<evidence type="ECO:0000313" key="3">
    <source>
        <dbReference type="EMBL" id="RZR71101.1"/>
    </source>
</evidence>
<dbReference type="AlphaFoldDB" id="A0A444FR44"/>
<feature type="transmembrane region" description="Helical" evidence="2">
    <location>
        <begin position="207"/>
        <end position="228"/>
    </location>
</feature>
<feature type="region of interest" description="Disordered" evidence="1">
    <location>
        <begin position="132"/>
        <end position="165"/>
    </location>
</feature>
<feature type="compositionally biased region" description="Polar residues" evidence="1">
    <location>
        <begin position="133"/>
        <end position="149"/>
    </location>
</feature>
<dbReference type="EMBL" id="KV875491">
    <property type="protein sequence ID" value="RZR71101.1"/>
    <property type="molecule type" value="Genomic_DNA"/>
</dbReference>
<feature type="transmembrane region" description="Helical" evidence="2">
    <location>
        <begin position="6"/>
        <end position="30"/>
    </location>
</feature>
<evidence type="ECO:0000256" key="2">
    <source>
        <dbReference type="SAM" id="Phobius"/>
    </source>
</evidence>